<proteinExistence type="predicted"/>
<dbReference type="InterPro" id="IPR053865">
    <property type="entry name" value="DUF6934"/>
</dbReference>
<accession>A0ABZ2YJM3</accession>
<dbReference type="Pfam" id="PF22028">
    <property type="entry name" value="DUF6934"/>
    <property type="match status" value="1"/>
</dbReference>
<protein>
    <submittedName>
        <fullName evidence="1">Uncharacterized protein</fullName>
    </submittedName>
</protein>
<keyword evidence="2" id="KW-1185">Reference proteome</keyword>
<dbReference type="Proteomes" id="UP001485459">
    <property type="component" value="Chromosome"/>
</dbReference>
<organism evidence="1 2">
    <name type="scientific">Chitinophaga pollutisoli</name>
    <dbReference type="NCBI Taxonomy" id="3133966"/>
    <lineage>
        <taxon>Bacteria</taxon>
        <taxon>Pseudomonadati</taxon>
        <taxon>Bacteroidota</taxon>
        <taxon>Chitinophagia</taxon>
        <taxon>Chitinophagales</taxon>
        <taxon>Chitinophagaceae</taxon>
        <taxon>Chitinophaga</taxon>
    </lineage>
</organism>
<evidence type="ECO:0000313" key="2">
    <source>
        <dbReference type="Proteomes" id="UP001485459"/>
    </source>
</evidence>
<evidence type="ECO:0000313" key="1">
    <source>
        <dbReference type="EMBL" id="WZN39930.1"/>
    </source>
</evidence>
<dbReference type="EMBL" id="CP149822">
    <property type="protein sequence ID" value="WZN39930.1"/>
    <property type="molecule type" value="Genomic_DNA"/>
</dbReference>
<gene>
    <name evidence="1" type="ORF">WJU16_18290</name>
</gene>
<name>A0ABZ2YJM3_9BACT</name>
<reference evidence="2" key="1">
    <citation type="submission" date="2024-03" db="EMBL/GenBank/DDBJ databases">
        <title>Chitinophaga horti sp. nov., isolated from garden soil.</title>
        <authorList>
            <person name="Lee D.S."/>
            <person name="Han D.M."/>
            <person name="Baek J.H."/>
            <person name="Choi D.G."/>
            <person name="Jeon J.H."/>
            <person name="Jeon C.O."/>
        </authorList>
    </citation>
    <scope>NUCLEOTIDE SEQUENCE [LARGE SCALE GENOMIC DNA]</scope>
    <source>
        <strain evidence="2">GPA1</strain>
    </source>
</reference>
<sequence length="151" mass="17282">MDLETYKCEPIILRNTYDAFCFESIGPKGGIQKVIYFYPIILIGNSYVNLSFGDWDEKTKEVNDESISNNGDTSKILATVAFTALQYARQHDRKPIFVMGTCRARTRLYQMALNAHRLLVESLFVVSGLIAGEWQEFVPGRNYTAFMFSIR</sequence>
<dbReference type="RefSeq" id="WP_341834892.1">
    <property type="nucleotide sequence ID" value="NZ_CP149822.1"/>
</dbReference>